<dbReference type="Pfam" id="PF03747">
    <property type="entry name" value="ADP_ribosyl_GH"/>
    <property type="match status" value="1"/>
</dbReference>
<comment type="similarity">
    <text evidence="1">Belongs to the ADP-ribosylglycohydrolase family.</text>
</comment>
<keyword evidence="2 4" id="KW-0378">Hydrolase</keyword>
<dbReference type="STRING" id="1121357.SAMN05661109_01157"/>
<evidence type="ECO:0000313" key="5">
    <source>
        <dbReference type="Proteomes" id="UP000198929"/>
    </source>
</evidence>
<dbReference type="RefSeq" id="WP_157728337.1">
    <property type="nucleotide sequence ID" value="NZ_FOGQ01000004.1"/>
</dbReference>
<dbReference type="PANTHER" id="PTHR16222">
    <property type="entry name" value="ADP-RIBOSYLGLYCOHYDROLASE"/>
    <property type="match status" value="1"/>
</dbReference>
<keyword evidence="3" id="KW-0479">Metal-binding</keyword>
<sequence>MLLGAATGDAFGGPFEFLYSETVVQYSLGIMHGADQENTVMSHWGAVMPAGTWSDDTSMAVATMESIIRTGGELNFTDLMNQFVAWLEQGKYCAIDRPFGLG</sequence>
<dbReference type="PANTHER" id="PTHR16222:SF24">
    <property type="entry name" value="ADP-RIBOSYLHYDROLASE ARH3"/>
    <property type="match status" value="1"/>
</dbReference>
<name>A0A1H9SKD1_9CORY</name>
<protein>
    <submittedName>
        <fullName evidence="4">ADP-ribosylglycohydrolase</fullName>
    </submittedName>
</protein>
<dbReference type="InterPro" id="IPR050792">
    <property type="entry name" value="ADP-ribosylglycohydrolase"/>
</dbReference>
<evidence type="ECO:0000313" key="4">
    <source>
        <dbReference type="EMBL" id="SER85421.1"/>
    </source>
</evidence>
<organism evidence="4 5">
    <name type="scientific">Corynebacterium cystitidis DSM 20524</name>
    <dbReference type="NCBI Taxonomy" id="1121357"/>
    <lineage>
        <taxon>Bacteria</taxon>
        <taxon>Bacillati</taxon>
        <taxon>Actinomycetota</taxon>
        <taxon>Actinomycetes</taxon>
        <taxon>Mycobacteriales</taxon>
        <taxon>Corynebacteriaceae</taxon>
        <taxon>Corynebacterium</taxon>
    </lineage>
</organism>
<dbReference type="Gene3D" id="1.10.4080.10">
    <property type="entry name" value="ADP-ribosylation/Crystallin J1"/>
    <property type="match status" value="1"/>
</dbReference>
<gene>
    <name evidence="4" type="ORF">SAMN05661109_01157</name>
</gene>
<comment type="cofactor">
    <cofactor evidence="3">
        <name>Mg(2+)</name>
        <dbReference type="ChEBI" id="CHEBI:18420"/>
    </cofactor>
    <text evidence="3">Binds 2 magnesium ions per subunit.</text>
</comment>
<dbReference type="AlphaFoldDB" id="A0A1H9SKD1"/>
<feature type="binding site" evidence="3">
    <location>
        <position position="54"/>
    </location>
    <ligand>
        <name>Mg(2+)</name>
        <dbReference type="ChEBI" id="CHEBI:18420"/>
        <label>1</label>
    </ligand>
</feature>
<evidence type="ECO:0000256" key="1">
    <source>
        <dbReference type="ARBA" id="ARBA00010702"/>
    </source>
</evidence>
<dbReference type="InterPro" id="IPR036705">
    <property type="entry name" value="Ribosyl_crysJ1_sf"/>
</dbReference>
<dbReference type="SUPFAM" id="SSF101478">
    <property type="entry name" value="ADP-ribosylglycohydrolase"/>
    <property type="match status" value="1"/>
</dbReference>
<dbReference type="GO" id="GO:0046872">
    <property type="term" value="F:metal ion binding"/>
    <property type="evidence" value="ECO:0007669"/>
    <property type="project" value="UniProtKB-KW"/>
</dbReference>
<proteinExistence type="inferred from homology"/>
<evidence type="ECO:0000256" key="2">
    <source>
        <dbReference type="ARBA" id="ARBA00022801"/>
    </source>
</evidence>
<dbReference type="EMBL" id="FOGQ01000004">
    <property type="protein sequence ID" value="SER85421.1"/>
    <property type="molecule type" value="Genomic_DNA"/>
</dbReference>
<accession>A0A1H9SKD1</accession>
<feature type="binding site" evidence="3">
    <location>
        <position position="55"/>
    </location>
    <ligand>
        <name>Mg(2+)</name>
        <dbReference type="ChEBI" id="CHEBI:18420"/>
        <label>1</label>
    </ligand>
</feature>
<feature type="binding site" evidence="3">
    <location>
        <position position="56"/>
    </location>
    <ligand>
        <name>Mg(2+)</name>
        <dbReference type="ChEBI" id="CHEBI:18420"/>
        <label>1</label>
    </ligand>
</feature>
<dbReference type="InterPro" id="IPR005502">
    <property type="entry name" value="Ribosyl_crysJ1"/>
</dbReference>
<keyword evidence="5" id="KW-1185">Reference proteome</keyword>
<keyword evidence="3" id="KW-0460">Magnesium</keyword>
<dbReference type="Proteomes" id="UP000198929">
    <property type="component" value="Unassembled WGS sequence"/>
</dbReference>
<dbReference type="GO" id="GO:0016787">
    <property type="term" value="F:hydrolase activity"/>
    <property type="evidence" value="ECO:0007669"/>
    <property type="project" value="UniProtKB-KW"/>
</dbReference>
<reference evidence="5" key="1">
    <citation type="submission" date="2016-10" db="EMBL/GenBank/DDBJ databases">
        <authorList>
            <person name="Varghese N."/>
            <person name="Submissions S."/>
        </authorList>
    </citation>
    <scope>NUCLEOTIDE SEQUENCE [LARGE SCALE GENOMIC DNA]</scope>
    <source>
        <strain evidence="5">DSM 20524</strain>
    </source>
</reference>
<evidence type="ECO:0000256" key="3">
    <source>
        <dbReference type="PIRSR" id="PIRSR605502-1"/>
    </source>
</evidence>